<dbReference type="Gene3D" id="3.30.160.20">
    <property type="match status" value="1"/>
</dbReference>
<keyword evidence="3 5" id="KW-0488">Methylation</keyword>
<gene>
    <name evidence="5 10" type="primary">prfA</name>
    <name evidence="10" type="ORF">GCM10022228_09860</name>
</gene>
<keyword evidence="11" id="KW-1185">Reference proteome</keyword>
<keyword evidence="7" id="KW-0175">Coiled coil</keyword>
<organism evidence="10 11">
    <name type="scientific">Halomonas cibimaris</name>
    <dbReference type="NCBI Taxonomy" id="657012"/>
    <lineage>
        <taxon>Bacteria</taxon>
        <taxon>Pseudomonadati</taxon>
        <taxon>Pseudomonadota</taxon>
        <taxon>Gammaproteobacteria</taxon>
        <taxon>Oceanospirillales</taxon>
        <taxon>Halomonadaceae</taxon>
        <taxon>Halomonas</taxon>
    </lineage>
</organism>
<dbReference type="PANTHER" id="PTHR43804:SF7">
    <property type="entry name" value="LD18447P"/>
    <property type="match status" value="1"/>
</dbReference>
<dbReference type="NCBIfam" id="NF001859">
    <property type="entry name" value="PRK00591.1"/>
    <property type="match status" value="1"/>
</dbReference>
<dbReference type="RefSeq" id="WP_344702901.1">
    <property type="nucleotide sequence ID" value="NZ_BAAAZT010000030.1"/>
</dbReference>
<evidence type="ECO:0000259" key="9">
    <source>
        <dbReference type="PROSITE" id="PS00745"/>
    </source>
</evidence>
<evidence type="ECO:0000256" key="6">
    <source>
        <dbReference type="NCBIfam" id="TIGR00019"/>
    </source>
</evidence>
<protein>
    <recommendedName>
        <fullName evidence="5 6">Peptide chain release factor 1</fullName>
        <shortName evidence="5">RF-1</shortName>
    </recommendedName>
</protein>
<dbReference type="SUPFAM" id="SSF75620">
    <property type="entry name" value="Release factor"/>
    <property type="match status" value="1"/>
</dbReference>
<keyword evidence="5" id="KW-0963">Cytoplasm</keyword>
<comment type="subcellular location">
    <subcellularLocation>
        <location evidence="5">Cytoplasm</location>
    </subcellularLocation>
</comment>
<dbReference type="HAMAP" id="MF_00093">
    <property type="entry name" value="Rel_fac_1"/>
    <property type="match status" value="1"/>
</dbReference>
<comment type="PTM">
    <text evidence="5">Methylated by PrmC. Methylation increases the termination efficiency of RF1.</text>
</comment>
<evidence type="ECO:0000256" key="8">
    <source>
        <dbReference type="SAM" id="MobiDB-lite"/>
    </source>
</evidence>
<dbReference type="Proteomes" id="UP001500133">
    <property type="component" value="Unassembled WGS sequence"/>
</dbReference>
<dbReference type="Gene3D" id="6.10.140.1950">
    <property type="match status" value="1"/>
</dbReference>
<dbReference type="Pfam" id="PF00472">
    <property type="entry name" value="RF-1"/>
    <property type="match status" value="1"/>
</dbReference>
<reference evidence="11" key="1">
    <citation type="journal article" date="2019" name="Int. J. Syst. Evol. Microbiol.">
        <title>The Global Catalogue of Microorganisms (GCM) 10K type strain sequencing project: providing services to taxonomists for standard genome sequencing and annotation.</title>
        <authorList>
            <consortium name="The Broad Institute Genomics Platform"/>
            <consortium name="The Broad Institute Genome Sequencing Center for Infectious Disease"/>
            <person name="Wu L."/>
            <person name="Ma J."/>
        </authorList>
    </citation>
    <scope>NUCLEOTIDE SEQUENCE [LARGE SCALE GENOMIC DNA]</scope>
    <source>
        <strain evidence="11">JCM 16914</strain>
    </source>
</reference>
<evidence type="ECO:0000313" key="11">
    <source>
        <dbReference type="Proteomes" id="UP001500133"/>
    </source>
</evidence>
<feature type="coiled-coil region" evidence="7">
    <location>
        <begin position="62"/>
        <end position="97"/>
    </location>
</feature>
<feature type="modified residue" description="N5-methylglutamine" evidence="5">
    <location>
        <position position="237"/>
    </location>
</feature>
<evidence type="ECO:0000256" key="4">
    <source>
        <dbReference type="ARBA" id="ARBA00022917"/>
    </source>
</evidence>
<dbReference type="Pfam" id="PF03462">
    <property type="entry name" value="PCRF"/>
    <property type="match status" value="1"/>
</dbReference>
<evidence type="ECO:0000256" key="3">
    <source>
        <dbReference type="ARBA" id="ARBA00022481"/>
    </source>
</evidence>
<dbReference type="NCBIfam" id="TIGR00019">
    <property type="entry name" value="prfA"/>
    <property type="match status" value="1"/>
</dbReference>
<dbReference type="PROSITE" id="PS00745">
    <property type="entry name" value="RF_PROK_I"/>
    <property type="match status" value="1"/>
</dbReference>
<dbReference type="InterPro" id="IPR045853">
    <property type="entry name" value="Pep_chain_release_fac_I_sf"/>
</dbReference>
<comment type="function">
    <text evidence="1 5">Peptide chain release factor 1 directs the termination of translation in response to the peptide chain termination codons UAG and UAA.</text>
</comment>
<dbReference type="SMART" id="SM00937">
    <property type="entry name" value="PCRF"/>
    <property type="match status" value="1"/>
</dbReference>
<dbReference type="InterPro" id="IPR004373">
    <property type="entry name" value="RF-1"/>
</dbReference>
<comment type="similarity">
    <text evidence="2 5">Belongs to the prokaryotic/mitochondrial release factor family.</text>
</comment>
<evidence type="ECO:0000256" key="5">
    <source>
        <dbReference type="HAMAP-Rule" id="MF_00093"/>
    </source>
</evidence>
<evidence type="ECO:0000256" key="1">
    <source>
        <dbReference type="ARBA" id="ARBA00002986"/>
    </source>
</evidence>
<evidence type="ECO:0000256" key="7">
    <source>
        <dbReference type="SAM" id="Coils"/>
    </source>
</evidence>
<feature type="region of interest" description="Disordered" evidence="8">
    <location>
        <begin position="282"/>
        <end position="304"/>
    </location>
</feature>
<proteinExistence type="inferred from homology"/>
<name>A0ABP7LIT3_9GAMM</name>
<dbReference type="PANTHER" id="PTHR43804">
    <property type="entry name" value="LD18447P"/>
    <property type="match status" value="1"/>
</dbReference>
<dbReference type="InterPro" id="IPR050057">
    <property type="entry name" value="Prokaryotic/Mito_RF"/>
</dbReference>
<dbReference type="EMBL" id="BAAAZT010000030">
    <property type="protein sequence ID" value="GAA3901190.1"/>
    <property type="molecule type" value="Genomic_DNA"/>
</dbReference>
<evidence type="ECO:0000256" key="2">
    <source>
        <dbReference type="ARBA" id="ARBA00010835"/>
    </source>
</evidence>
<sequence length="363" mass="40877">MKDTLRHRLDGFVERFEELALLLADPDVITDQPRFRDYSREYAELEALVAAWQRYRGIEDDIEAAEAMRHDSDAEMRELAEMELEDGRQRLDALEDELKRLLVPKDPDDASNVFLEVRAGTGGDEAALFAGDLFRMYSRYAESRGWRVEVVSANHGEMGGYKEVISRIKGEGVYARLKFESGAHRVQRVPATESQGRIHTSACTVAVMPEVEDVGDIDINAADLRVDTFRSSGAGGQHVNTTDSAIRITHLPTGVVVECQEERSQHKNRAKAMSHLAARLKQNAVDEQRQQQADERRSLVGTGDRSDRIRTYNFPQGRITDHRINLTLYKLSEVVSGERLDDVIDPLIHEYQADQLAALQGSA</sequence>
<evidence type="ECO:0000313" key="10">
    <source>
        <dbReference type="EMBL" id="GAA3901190.1"/>
    </source>
</evidence>
<feature type="compositionally biased region" description="Basic and acidic residues" evidence="8">
    <location>
        <begin position="284"/>
        <end position="304"/>
    </location>
</feature>
<dbReference type="Gene3D" id="3.30.70.1660">
    <property type="match status" value="2"/>
</dbReference>
<accession>A0ABP7LIT3</accession>
<comment type="caution">
    <text evidence="10">The sequence shown here is derived from an EMBL/GenBank/DDBJ whole genome shotgun (WGS) entry which is preliminary data.</text>
</comment>
<keyword evidence="4 5" id="KW-0648">Protein biosynthesis</keyword>
<dbReference type="InterPro" id="IPR000352">
    <property type="entry name" value="Pep_chain_release_fac_I"/>
</dbReference>
<dbReference type="InterPro" id="IPR005139">
    <property type="entry name" value="PCRF"/>
</dbReference>
<feature type="domain" description="Prokaryotic-type class I peptide chain release factors" evidence="9">
    <location>
        <begin position="230"/>
        <end position="246"/>
    </location>
</feature>